<dbReference type="GO" id="GO:0016625">
    <property type="term" value="F:oxidoreductase activity, acting on the aldehyde or oxo group of donors, iron-sulfur protein as acceptor"/>
    <property type="evidence" value="ECO:0007669"/>
    <property type="project" value="UniProtKB-ARBA"/>
</dbReference>
<dbReference type="SUPFAM" id="SSF52518">
    <property type="entry name" value="Thiamin diphosphate-binding fold (THDP-binding)"/>
    <property type="match status" value="1"/>
</dbReference>
<keyword evidence="1" id="KW-0560">Oxidoreductase</keyword>
<evidence type="ECO:0000256" key="1">
    <source>
        <dbReference type="ARBA" id="ARBA00023002"/>
    </source>
</evidence>
<reference evidence="3" key="1">
    <citation type="journal article" date="2014" name="Front. Microbiol.">
        <title>High frequency of phylogenetically diverse reductive dehalogenase-homologous genes in deep subseafloor sedimentary metagenomes.</title>
        <authorList>
            <person name="Kawai M."/>
            <person name="Futagami T."/>
            <person name="Toyoda A."/>
            <person name="Takaki Y."/>
            <person name="Nishi S."/>
            <person name="Hori S."/>
            <person name="Arai W."/>
            <person name="Tsubouchi T."/>
            <person name="Morono Y."/>
            <person name="Uchiyama I."/>
            <person name="Ito T."/>
            <person name="Fujiyama A."/>
            <person name="Inagaki F."/>
            <person name="Takami H."/>
        </authorList>
    </citation>
    <scope>NUCLEOTIDE SEQUENCE</scope>
    <source>
        <strain evidence="3">Expedition CK06-06</strain>
    </source>
</reference>
<evidence type="ECO:0000313" key="3">
    <source>
        <dbReference type="EMBL" id="GAI16085.1"/>
    </source>
</evidence>
<protein>
    <recommendedName>
        <fullName evidence="2">Thiamine pyrophosphate enzyme TPP-binding domain-containing protein</fullName>
    </recommendedName>
</protein>
<dbReference type="InterPro" id="IPR051457">
    <property type="entry name" value="2-oxoacid:Fd_oxidoreductase"/>
</dbReference>
<dbReference type="Pfam" id="PF02775">
    <property type="entry name" value="TPP_enzyme_C"/>
    <property type="match status" value="1"/>
</dbReference>
<dbReference type="PANTHER" id="PTHR48084:SF1">
    <property type="entry name" value="2-OXOGLUTARATE SYNTHASE SUBUNIT KORB"/>
    <property type="match status" value="1"/>
</dbReference>
<dbReference type="Gene3D" id="3.40.50.970">
    <property type="match status" value="1"/>
</dbReference>
<dbReference type="EMBL" id="BARV01008070">
    <property type="protein sequence ID" value="GAI16085.1"/>
    <property type="molecule type" value="Genomic_DNA"/>
</dbReference>
<dbReference type="GO" id="GO:0030976">
    <property type="term" value="F:thiamine pyrophosphate binding"/>
    <property type="evidence" value="ECO:0007669"/>
    <property type="project" value="InterPro"/>
</dbReference>
<dbReference type="AlphaFoldDB" id="X1MN29"/>
<name>X1MN29_9ZZZZ</name>
<sequence>MTEEEIGLLEAEEHPLDGYLRKGRIPHIWCPGCSLGSIMTVIIEAIKETDIDPKNISVISGIGCTGRTAGYLNFDSFHTTHGRAIPFAIGLGLTDPERKVIVISGDGDLASIGGNHLIHAARRNADITVICVNNFQYGMTGGQVGPTSYKGQVQTTA</sequence>
<gene>
    <name evidence="3" type="ORF">S06H3_16324</name>
</gene>
<feature type="domain" description="Thiamine pyrophosphate enzyme TPP-binding" evidence="2">
    <location>
        <begin position="63"/>
        <end position="151"/>
    </location>
</feature>
<organism evidence="3">
    <name type="scientific">marine sediment metagenome</name>
    <dbReference type="NCBI Taxonomy" id="412755"/>
    <lineage>
        <taxon>unclassified sequences</taxon>
        <taxon>metagenomes</taxon>
        <taxon>ecological metagenomes</taxon>
    </lineage>
</organism>
<accession>X1MN29</accession>
<feature type="non-terminal residue" evidence="3">
    <location>
        <position position="157"/>
    </location>
</feature>
<proteinExistence type="predicted"/>
<dbReference type="GO" id="GO:0045333">
    <property type="term" value="P:cellular respiration"/>
    <property type="evidence" value="ECO:0007669"/>
    <property type="project" value="UniProtKB-ARBA"/>
</dbReference>
<dbReference type="PANTHER" id="PTHR48084">
    <property type="entry name" value="2-OXOGLUTARATE OXIDOREDUCTASE SUBUNIT KORB-RELATED"/>
    <property type="match status" value="1"/>
</dbReference>
<evidence type="ECO:0000259" key="2">
    <source>
        <dbReference type="Pfam" id="PF02775"/>
    </source>
</evidence>
<dbReference type="InterPro" id="IPR011766">
    <property type="entry name" value="TPP_enzyme_TPP-bd"/>
</dbReference>
<dbReference type="InterPro" id="IPR029061">
    <property type="entry name" value="THDP-binding"/>
</dbReference>
<comment type="caution">
    <text evidence="3">The sequence shown here is derived from an EMBL/GenBank/DDBJ whole genome shotgun (WGS) entry which is preliminary data.</text>
</comment>